<protein>
    <submittedName>
        <fullName evidence="6">Protein kinase domain-containing protein</fullName>
    </submittedName>
</protein>
<evidence type="ECO:0000313" key="6">
    <source>
        <dbReference type="EnsemblMetazoa" id="PPA35741.1"/>
    </source>
</evidence>
<reference evidence="6" key="2">
    <citation type="submission" date="2022-06" db="UniProtKB">
        <authorList>
            <consortium name="EnsemblMetazoa"/>
        </authorList>
    </citation>
    <scope>IDENTIFICATION</scope>
    <source>
        <strain evidence="6">PS312</strain>
    </source>
</reference>
<evidence type="ECO:0000256" key="5">
    <source>
        <dbReference type="ARBA" id="ARBA00037982"/>
    </source>
</evidence>
<name>A0A2A6BLV9_PRIPA</name>
<keyword evidence="4" id="KW-0067">ATP-binding</keyword>
<sequence length="124" mass="14322">MREWFEQIVSAVDFHEKEIMHRDLKPGNILIDYEHKLKICDFGIVAEFSNDQTQPVWRTDQLGTALYMAPEQYGKFYDWRVDICSLGLIFAEMCVPINEGDLSKTFGCFRSGMSADCLTDIPDD</sequence>
<gene>
    <name evidence="6" type="primary">WBGene00274110</name>
</gene>
<dbReference type="OrthoDB" id="408964at2759"/>
<keyword evidence="3" id="KW-0418">Kinase</keyword>
<evidence type="ECO:0000313" key="7">
    <source>
        <dbReference type="Proteomes" id="UP000005239"/>
    </source>
</evidence>
<evidence type="ECO:0000256" key="3">
    <source>
        <dbReference type="ARBA" id="ARBA00022777"/>
    </source>
</evidence>
<dbReference type="InterPro" id="IPR000719">
    <property type="entry name" value="Prot_kinase_dom"/>
</dbReference>
<evidence type="ECO:0000256" key="1">
    <source>
        <dbReference type="ARBA" id="ARBA00022679"/>
    </source>
</evidence>
<evidence type="ECO:0000256" key="4">
    <source>
        <dbReference type="ARBA" id="ARBA00022840"/>
    </source>
</evidence>
<dbReference type="Proteomes" id="UP000005239">
    <property type="component" value="Unassembled WGS sequence"/>
</dbReference>
<evidence type="ECO:0000256" key="2">
    <source>
        <dbReference type="ARBA" id="ARBA00022741"/>
    </source>
</evidence>
<organism evidence="6 7">
    <name type="scientific">Pristionchus pacificus</name>
    <name type="common">Parasitic nematode worm</name>
    <dbReference type="NCBI Taxonomy" id="54126"/>
    <lineage>
        <taxon>Eukaryota</taxon>
        <taxon>Metazoa</taxon>
        <taxon>Ecdysozoa</taxon>
        <taxon>Nematoda</taxon>
        <taxon>Chromadorea</taxon>
        <taxon>Rhabditida</taxon>
        <taxon>Rhabditina</taxon>
        <taxon>Diplogasteromorpha</taxon>
        <taxon>Diplogasteroidea</taxon>
        <taxon>Neodiplogasteridae</taxon>
        <taxon>Pristionchus</taxon>
    </lineage>
</organism>
<dbReference type="PROSITE" id="PS50011">
    <property type="entry name" value="PROTEIN_KINASE_DOM"/>
    <property type="match status" value="1"/>
</dbReference>
<dbReference type="EnsemblMetazoa" id="PPA35741.1">
    <property type="protein sequence ID" value="PPA35741.1"/>
    <property type="gene ID" value="WBGene00274110"/>
</dbReference>
<accession>A0A2A6BLV9</accession>
<proteinExistence type="inferred from homology"/>
<reference evidence="7" key="1">
    <citation type="journal article" date="2008" name="Nat. Genet.">
        <title>The Pristionchus pacificus genome provides a unique perspective on nematode lifestyle and parasitism.</title>
        <authorList>
            <person name="Dieterich C."/>
            <person name="Clifton S.W."/>
            <person name="Schuster L.N."/>
            <person name="Chinwalla A."/>
            <person name="Delehaunty K."/>
            <person name="Dinkelacker I."/>
            <person name="Fulton L."/>
            <person name="Fulton R."/>
            <person name="Godfrey J."/>
            <person name="Minx P."/>
            <person name="Mitreva M."/>
            <person name="Roeseler W."/>
            <person name="Tian H."/>
            <person name="Witte H."/>
            <person name="Yang S.P."/>
            <person name="Wilson R.K."/>
            <person name="Sommer R.J."/>
        </authorList>
    </citation>
    <scope>NUCLEOTIDE SEQUENCE [LARGE SCALE GENOMIC DNA]</scope>
    <source>
        <strain evidence="7">PS312</strain>
    </source>
</reference>
<keyword evidence="7" id="KW-1185">Reference proteome</keyword>
<keyword evidence="2" id="KW-0547">Nucleotide-binding</keyword>
<dbReference type="SUPFAM" id="SSF56112">
    <property type="entry name" value="Protein kinase-like (PK-like)"/>
    <property type="match status" value="1"/>
</dbReference>
<dbReference type="PROSITE" id="PS00108">
    <property type="entry name" value="PROTEIN_KINASE_ST"/>
    <property type="match status" value="1"/>
</dbReference>
<dbReference type="InterPro" id="IPR011009">
    <property type="entry name" value="Kinase-like_dom_sf"/>
</dbReference>
<dbReference type="Gene3D" id="1.10.510.10">
    <property type="entry name" value="Transferase(Phosphotransferase) domain 1"/>
    <property type="match status" value="1"/>
</dbReference>
<dbReference type="PANTHER" id="PTHR11042">
    <property type="entry name" value="EUKARYOTIC TRANSLATION INITIATION FACTOR 2-ALPHA KINASE EIF2-ALPHA KINASE -RELATED"/>
    <property type="match status" value="1"/>
</dbReference>
<dbReference type="AlphaFoldDB" id="A0A2A6BLV9"/>
<dbReference type="Pfam" id="PF00069">
    <property type="entry name" value="Pkinase"/>
    <property type="match status" value="1"/>
</dbReference>
<dbReference type="PANTHER" id="PTHR11042:SF91">
    <property type="entry name" value="EUKARYOTIC TRANSLATION INITIATION FACTOR 2-ALPHA KINASE"/>
    <property type="match status" value="1"/>
</dbReference>
<dbReference type="InterPro" id="IPR050339">
    <property type="entry name" value="CC_SR_Kinase"/>
</dbReference>
<comment type="similarity">
    <text evidence="5">Belongs to the protein kinase superfamily. Ser/Thr protein kinase family. GCN2 subfamily.</text>
</comment>
<keyword evidence="1" id="KW-0808">Transferase</keyword>
<dbReference type="InterPro" id="IPR008271">
    <property type="entry name" value="Ser/Thr_kinase_AS"/>
</dbReference>
<dbReference type="GO" id="GO:0005524">
    <property type="term" value="F:ATP binding"/>
    <property type="evidence" value="ECO:0007669"/>
    <property type="project" value="UniProtKB-KW"/>
</dbReference>
<accession>A0A8R1YQS2</accession>
<dbReference type="GO" id="GO:0004672">
    <property type="term" value="F:protein kinase activity"/>
    <property type="evidence" value="ECO:0007669"/>
    <property type="project" value="InterPro"/>
</dbReference>